<evidence type="ECO:0000313" key="2">
    <source>
        <dbReference type="Proteomes" id="UP000532311"/>
    </source>
</evidence>
<protein>
    <submittedName>
        <fullName evidence="1">Polyketide cyclase</fullName>
    </submittedName>
</protein>
<keyword evidence="2" id="KW-1185">Reference proteome</keyword>
<dbReference type="SUPFAM" id="SSF54427">
    <property type="entry name" value="NTF2-like"/>
    <property type="match status" value="1"/>
</dbReference>
<reference evidence="1 2" key="1">
    <citation type="submission" date="2020-05" db="EMBL/GenBank/DDBJ databases">
        <title>Identification and distribution of gene clusters putatively required for synthesis of sphingolipid metabolism inhibitors in phylogenetically diverse species of the filamentous fungus Fusarium.</title>
        <authorList>
            <person name="Kim H.-S."/>
            <person name="Busman M."/>
            <person name="Brown D.W."/>
            <person name="Divon H."/>
            <person name="Uhlig S."/>
            <person name="Proctor R.H."/>
        </authorList>
    </citation>
    <scope>NUCLEOTIDE SEQUENCE [LARGE SCALE GENOMIC DNA]</scope>
    <source>
        <strain evidence="1 2">NRRL 26131</strain>
    </source>
</reference>
<dbReference type="EMBL" id="JAAQPF010000713">
    <property type="protein sequence ID" value="KAF5697668.1"/>
    <property type="molecule type" value="Genomic_DNA"/>
</dbReference>
<proteinExistence type="predicted"/>
<dbReference type="Proteomes" id="UP000532311">
    <property type="component" value="Unassembled WGS sequence"/>
</dbReference>
<gene>
    <name evidence="1" type="ORF">FGLOB1_12621</name>
</gene>
<dbReference type="InterPro" id="IPR009959">
    <property type="entry name" value="Cyclase_SnoaL-like"/>
</dbReference>
<organism evidence="1 2">
    <name type="scientific">Fusarium globosum</name>
    <dbReference type="NCBI Taxonomy" id="78864"/>
    <lineage>
        <taxon>Eukaryota</taxon>
        <taxon>Fungi</taxon>
        <taxon>Dikarya</taxon>
        <taxon>Ascomycota</taxon>
        <taxon>Pezizomycotina</taxon>
        <taxon>Sordariomycetes</taxon>
        <taxon>Hypocreomycetidae</taxon>
        <taxon>Hypocreales</taxon>
        <taxon>Nectriaceae</taxon>
        <taxon>Fusarium</taxon>
        <taxon>Fusarium fujikuroi species complex</taxon>
    </lineage>
</organism>
<comment type="caution">
    <text evidence="1">The sequence shown here is derived from an EMBL/GenBank/DDBJ whole genome shotgun (WGS) entry which is preliminary data.</text>
</comment>
<sequence>MASLKSRSELIDLLKSILEARNETNWERLESLFQPSMLIDTTTQQRDDFIANLQAATGVSVKLDSCVVDVDAQAVAARVVKSVESLPDGERCEYQEIILTWFVDGRLATLKRLKDEDSRSAKQNTTPSLLEELKSTSLDLEALYREYIKSINDKTMEANFDKFCQPSVTHNTVGKTIAEYISLISESQSAIQGLYFNIQDLIVDKDAGRVAARLEFTGVPVQTWGGAKPNGKTVKFHEHVMYWLNEGKIHWVWSVVDLDTYRKQLQQTD</sequence>
<dbReference type="Pfam" id="PF07366">
    <property type="entry name" value="SnoaL"/>
    <property type="match status" value="1"/>
</dbReference>
<dbReference type="InterPro" id="IPR032710">
    <property type="entry name" value="NTF2-like_dom_sf"/>
</dbReference>
<accession>A0A8H5XPS4</accession>
<name>A0A8H5XPS4_9HYPO</name>
<dbReference type="Gene3D" id="3.10.450.50">
    <property type="match status" value="1"/>
</dbReference>
<dbReference type="AlphaFoldDB" id="A0A8H5XPS4"/>
<dbReference type="GO" id="GO:0030638">
    <property type="term" value="P:polyketide metabolic process"/>
    <property type="evidence" value="ECO:0007669"/>
    <property type="project" value="InterPro"/>
</dbReference>
<evidence type="ECO:0000313" key="1">
    <source>
        <dbReference type="EMBL" id="KAF5697668.1"/>
    </source>
</evidence>